<evidence type="ECO:0000313" key="1">
    <source>
        <dbReference type="EMBL" id="PMD62569.1"/>
    </source>
</evidence>
<reference evidence="1 2" key="1">
    <citation type="submission" date="2016-04" db="EMBL/GenBank/DDBJ databases">
        <title>A degradative enzymes factory behind the ericoid mycorrhizal symbiosis.</title>
        <authorList>
            <consortium name="DOE Joint Genome Institute"/>
            <person name="Martino E."/>
            <person name="Morin E."/>
            <person name="Grelet G."/>
            <person name="Kuo A."/>
            <person name="Kohler A."/>
            <person name="Daghino S."/>
            <person name="Barry K."/>
            <person name="Choi C."/>
            <person name="Cichocki N."/>
            <person name="Clum A."/>
            <person name="Copeland A."/>
            <person name="Hainaut M."/>
            <person name="Haridas S."/>
            <person name="Labutti K."/>
            <person name="Lindquist E."/>
            <person name="Lipzen A."/>
            <person name="Khouja H.-R."/>
            <person name="Murat C."/>
            <person name="Ohm R."/>
            <person name="Olson A."/>
            <person name="Spatafora J."/>
            <person name="Veneault-Fourrey C."/>
            <person name="Henrissat B."/>
            <person name="Grigoriev I."/>
            <person name="Martin F."/>
            <person name="Perotto S."/>
        </authorList>
    </citation>
    <scope>NUCLEOTIDE SEQUENCE [LARGE SCALE GENOMIC DNA]</scope>
    <source>
        <strain evidence="1 2">E</strain>
    </source>
</reference>
<name>A0A2J6THR8_9HELO</name>
<organism evidence="1 2">
    <name type="scientific">Hyaloscypha bicolor E</name>
    <dbReference type="NCBI Taxonomy" id="1095630"/>
    <lineage>
        <taxon>Eukaryota</taxon>
        <taxon>Fungi</taxon>
        <taxon>Dikarya</taxon>
        <taxon>Ascomycota</taxon>
        <taxon>Pezizomycotina</taxon>
        <taxon>Leotiomycetes</taxon>
        <taxon>Helotiales</taxon>
        <taxon>Hyaloscyphaceae</taxon>
        <taxon>Hyaloscypha</taxon>
        <taxon>Hyaloscypha bicolor</taxon>
    </lineage>
</organism>
<keyword evidence="2" id="KW-1185">Reference proteome</keyword>
<dbReference type="Proteomes" id="UP000235371">
    <property type="component" value="Unassembled WGS sequence"/>
</dbReference>
<dbReference type="AlphaFoldDB" id="A0A2J6THR8"/>
<dbReference type="RefSeq" id="XP_024739473.1">
    <property type="nucleotide sequence ID" value="XM_024879783.1"/>
</dbReference>
<dbReference type="InParanoid" id="A0A2J6THR8"/>
<dbReference type="GeneID" id="36587860"/>
<sequence>MVGGWPQHAPRLALHGKGWHDVGAAMLPLPQSYGKMKCLYLNFLTVRSLALLAEHIKVYGGMAAGSGGL</sequence>
<protein>
    <submittedName>
        <fullName evidence="1">Uncharacterized protein</fullName>
    </submittedName>
</protein>
<proteinExistence type="predicted"/>
<evidence type="ECO:0000313" key="2">
    <source>
        <dbReference type="Proteomes" id="UP000235371"/>
    </source>
</evidence>
<dbReference type="OrthoDB" id="10433090at2759"/>
<dbReference type="EMBL" id="KZ613783">
    <property type="protein sequence ID" value="PMD62569.1"/>
    <property type="molecule type" value="Genomic_DNA"/>
</dbReference>
<accession>A0A2J6THR8</accession>
<gene>
    <name evidence="1" type="ORF">K444DRAFT_610618</name>
</gene>